<organism evidence="1 2">
    <name type="scientific">Caerostris extrusa</name>
    <name type="common">Bark spider</name>
    <name type="synonym">Caerostris bankana</name>
    <dbReference type="NCBI Taxonomy" id="172846"/>
    <lineage>
        <taxon>Eukaryota</taxon>
        <taxon>Metazoa</taxon>
        <taxon>Ecdysozoa</taxon>
        <taxon>Arthropoda</taxon>
        <taxon>Chelicerata</taxon>
        <taxon>Arachnida</taxon>
        <taxon>Araneae</taxon>
        <taxon>Araneomorphae</taxon>
        <taxon>Entelegynae</taxon>
        <taxon>Araneoidea</taxon>
        <taxon>Araneidae</taxon>
        <taxon>Caerostris</taxon>
    </lineage>
</organism>
<accession>A0AAV4YGU0</accession>
<proteinExistence type="predicted"/>
<dbReference type="EMBL" id="BPLR01019251">
    <property type="protein sequence ID" value="GIZ05256.1"/>
    <property type="molecule type" value="Genomic_DNA"/>
</dbReference>
<gene>
    <name evidence="1" type="ORF">CEXT_471291</name>
</gene>
<reference evidence="1 2" key="1">
    <citation type="submission" date="2021-06" db="EMBL/GenBank/DDBJ databases">
        <title>Caerostris extrusa draft genome.</title>
        <authorList>
            <person name="Kono N."/>
            <person name="Arakawa K."/>
        </authorList>
    </citation>
    <scope>NUCLEOTIDE SEQUENCE [LARGE SCALE GENOMIC DNA]</scope>
</reference>
<protein>
    <submittedName>
        <fullName evidence="1">Uncharacterized protein</fullName>
    </submittedName>
</protein>
<dbReference type="AlphaFoldDB" id="A0AAV4YGU0"/>
<dbReference type="Proteomes" id="UP001054945">
    <property type="component" value="Unassembled WGS sequence"/>
</dbReference>
<evidence type="ECO:0000313" key="2">
    <source>
        <dbReference type="Proteomes" id="UP001054945"/>
    </source>
</evidence>
<name>A0AAV4YGU0_CAEEX</name>
<evidence type="ECO:0000313" key="1">
    <source>
        <dbReference type="EMBL" id="GIZ05256.1"/>
    </source>
</evidence>
<sequence>MSRGGVLIPLHSAHRVHVTQLSPESTPVSCLSEFKCPIYILLMMVYMHCRDRCKMLCLFYNRTWGGFSKVKFVNVQELEIKELFGFDCRESFLGYLTFKNFCAHHTLTKDVFW</sequence>
<comment type="caution">
    <text evidence="1">The sequence shown here is derived from an EMBL/GenBank/DDBJ whole genome shotgun (WGS) entry which is preliminary data.</text>
</comment>
<keyword evidence="2" id="KW-1185">Reference proteome</keyword>